<dbReference type="AlphaFoldDB" id="A0A6B8V8X2"/>
<proteinExistence type="predicted"/>
<dbReference type="InterPro" id="IPR017927">
    <property type="entry name" value="FAD-bd_FR_type"/>
</dbReference>
<sequence length="257" mass="27945">MAHSLLSCTVASVVDPCPNLRRITLYSPSFVDYQITGPDEFFGLVMPQPGQQFVPFECQDVNVRAAVAALPTEIRPNLRWYTVRRVDPARGLLSFDVVLHAAGPGSTWVATAQPGDTCGFWTAQSLWQPTTDTQVLVADATGTPALLSILDRLPSPALARCSVAVCTPSLHDVELPALTTYAPRLANFAVTEAAPGNAPLVMEETLSSWPLTDTAKLWASGEDRLVKAARRYGIHHLGMSAKDITFVPFWYEGKPRP</sequence>
<dbReference type="InterPro" id="IPR017938">
    <property type="entry name" value="Riboflavin_synthase-like_b-brl"/>
</dbReference>
<dbReference type="Proteomes" id="UP000427071">
    <property type="component" value="Chromosome"/>
</dbReference>
<accession>A0A6B8V8X2</accession>
<evidence type="ECO:0000313" key="2">
    <source>
        <dbReference type="EMBL" id="QGU01512.1"/>
    </source>
</evidence>
<dbReference type="PROSITE" id="PS51384">
    <property type="entry name" value="FAD_FR"/>
    <property type="match status" value="1"/>
</dbReference>
<dbReference type="Gene3D" id="2.40.30.10">
    <property type="entry name" value="Translation factors"/>
    <property type="match status" value="1"/>
</dbReference>
<dbReference type="PANTHER" id="PTHR30157">
    <property type="entry name" value="FERRIC REDUCTASE, NADPH-DEPENDENT"/>
    <property type="match status" value="1"/>
</dbReference>
<dbReference type="KEGG" id="ckw:CKALI_03145"/>
<evidence type="ECO:0000313" key="3">
    <source>
        <dbReference type="Proteomes" id="UP000427071"/>
    </source>
</evidence>
<organism evidence="2 3">
    <name type="scientific">Corynebacterium kalinowskii</name>
    <dbReference type="NCBI Taxonomy" id="2675216"/>
    <lineage>
        <taxon>Bacteria</taxon>
        <taxon>Bacillati</taxon>
        <taxon>Actinomycetota</taxon>
        <taxon>Actinomycetes</taxon>
        <taxon>Mycobacteriales</taxon>
        <taxon>Corynebacteriaceae</taxon>
        <taxon>Corynebacterium</taxon>
    </lineage>
</organism>
<dbReference type="CDD" id="cd06193">
    <property type="entry name" value="siderophore_interacting"/>
    <property type="match status" value="1"/>
</dbReference>
<dbReference type="Pfam" id="PF04954">
    <property type="entry name" value="SIP"/>
    <property type="match status" value="1"/>
</dbReference>
<dbReference type="InterPro" id="IPR039261">
    <property type="entry name" value="FNR_nucleotide-bd"/>
</dbReference>
<gene>
    <name evidence="2" type="primary">viuB</name>
    <name evidence="2" type="ORF">CKALI_03145</name>
</gene>
<dbReference type="GO" id="GO:0016491">
    <property type="term" value="F:oxidoreductase activity"/>
    <property type="evidence" value="ECO:0007669"/>
    <property type="project" value="InterPro"/>
</dbReference>
<dbReference type="InterPro" id="IPR007037">
    <property type="entry name" value="SIP_rossman_dom"/>
</dbReference>
<feature type="domain" description="FAD-binding FR-type" evidence="1">
    <location>
        <begin position="3"/>
        <end position="147"/>
    </location>
</feature>
<dbReference type="EMBL" id="CP046452">
    <property type="protein sequence ID" value="QGU01512.1"/>
    <property type="molecule type" value="Genomic_DNA"/>
</dbReference>
<dbReference type="Pfam" id="PF08021">
    <property type="entry name" value="FAD_binding_9"/>
    <property type="match status" value="1"/>
</dbReference>
<reference evidence="3" key="1">
    <citation type="submission" date="2019-11" db="EMBL/GenBank/DDBJ databases">
        <title>Complete genome sequence of Corynebacterium kalinowskii 1959, a novel Corynebacterium species isolated from soil of a small paddock in Vilsendorf, Germany.</title>
        <authorList>
            <person name="Schaffert L."/>
            <person name="Ruwe M."/>
            <person name="Milse J."/>
            <person name="Hanuschka K."/>
            <person name="Ortseifen V."/>
            <person name="Droste J."/>
            <person name="Brandt D."/>
            <person name="Schlueter L."/>
            <person name="Kutter Y."/>
            <person name="Vinke S."/>
            <person name="Viehoefer P."/>
            <person name="Jacob L."/>
            <person name="Luebke N.-C."/>
            <person name="Schulte-Berndt E."/>
            <person name="Hain C."/>
            <person name="Linder M."/>
            <person name="Schmidt P."/>
            <person name="Wollenschlaeger L."/>
            <person name="Luttermann T."/>
            <person name="Thieme E."/>
            <person name="Hassa J."/>
            <person name="Haak M."/>
            <person name="Wittchen M."/>
            <person name="Mentz A."/>
            <person name="Persicke M."/>
            <person name="Busche T."/>
            <person name="Ruckert C."/>
        </authorList>
    </citation>
    <scope>NUCLEOTIDE SEQUENCE [LARGE SCALE GENOMIC DNA]</scope>
    <source>
        <strain evidence="3">1959</strain>
    </source>
</reference>
<dbReference type="InterPro" id="IPR039374">
    <property type="entry name" value="SIP_fam"/>
</dbReference>
<dbReference type="RefSeq" id="WP_156191909.1">
    <property type="nucleotide sequence ID" value="NZ_CP046452.1"/>
</dbReference>
<evidence type="ECO:0000259" key="1">
    <source>
        <dbReference type="PROSITE" id="PS51384"/>
    </source>
</evidence>
<dbReference type="SUPFAM" id="SSF63380">
    <property type="entry name" value="Riboflavin synthase domain-like"/>
    <property type="match status" value="1"/>
</dbReference>
<protein>
    <submittedName>
        <fullName evidence="2">Vibriobactin utilization protein ViuB</fullName>
    </submittedName>
</protein>
<name>A0A6B8V8X2_9CORY</name>
<keyword evidence="3" id="KW-1185">Reference proteome</keyword>
<dbReference type="Gene3D" id="3.40.50.80">
    <property type="entry name" value="Nucleotide-binding domain of ferredoxin-NADP reductase (FNR) module"/>
    <property type="match status" value="1"/>
</dbReference>
<dbReference type="InterPro" id="IPR013113">
    <property type="entry name" value="SIP_FAD-bd"/>
</dbReference>
<dbReference type="PANTHER" id="PTHR30157:SF0">
    <property type="entry name" value="NADPH-DEPENDENT FERRIC-CHELATE REDUCTASE"/>
    <property type="match status" value="1"/>
</dbReference>